<proteinExistence type="predicted"/>
<accession>A0ACD6AFQ4</accession>
<name>A0ACD6AFQ4_AVESA</name>
<sequence length="477" mass="51640">MAMPHAVVVPYPGSGNINPALQLAKLLHRHGVYISFVNTEHNHRRVQATVGAAAVRGREGFRFEAIPDGLVEADRDAGDYDLGLSAATSHRCAQPLKELVRRLNGTAGVPPVTCVMPTALMSFALDVARELGLPSMVLWGGSAASLMGHMRLRELQERGYLPLKDKSFLTNGHLDKTVIDWIPGMPPISLNDISSFVRTTDPDDFGLRFNILEANGCTKAGALIVNTFQDLEADVLEALGAEYPRIYTIGPLGSLLSHHITDDDDSSTGGLSLWKQDTDCLAWLDKQEPSSVVYANFGSLTVLTADQLVEFAWGLADSGHRFLWSMRDNLVPSDGAGLSSLPPEFIAATAGRCCLTTWCPQEEVLRHPAVGCFVTHNGWNSTCESVAAGVPMVCWPGFADQYTNCKYVCEVWGVGLRLDDVVRREQVAGHVKQAIEAEEMRRSAMGWKEKAEDAAAPGGSSYENLQSMVTALGSVSA</sequence>
<reference evidence="1" key="1">
    <citation type="submission" date="2021-05" db="EMBL/GenBank/DDBJ databases">
        <authorList>
            <person name="Scholz U."/>
            <person name="Mascher M."/>
            <person name="Fiebig A."/>
        </authorList>
    </citation>
    <scope>NUCLEOTIDE SEQUENCE [LARGE SCALE GENOMIC DNA]</scope>
</reference>
<evidence type="ECO:0000313" key="1">
    <source>
        <dbReference type="EnsemblPlants" id="AVESA.00010b.r2.7DG1370540.1.CDS"/>
    </source>
</evidence>
<dbReference type="Proteomes" id="UP001732700">
    <property type="component" value="Chromosome 7D"/>
</dbReference>
<dbReference type="EnsemblPlants" id="AVESA.00010b.r2.7DG1370540.1">
    <property type="protein sequence ID" value="AVESA.00010b.r2.7DG1370540.1.CDS"/>
    <property type="gene ID" value="AVESA.00010b.r2.7DG1370540"/>
</dbReference>
<keyword evidence="2" id="KW-1185">Reference proteome</keyword>
<organism evidence="1 2">
    <name type="scientific">Avena sativa</name>
    <name type="common">Oat</name>
    <dbReference type="NCBI Taxonomy" id="4498"/>
    <lineage>
        <taxon>Eukaryota</taxon>
        <taxon>Viridiplantae</taxon>
        <taxon>Streptophyta</taxon>
        <taxon>Embryophyta</taxon>
        <taxon>Tracheophyta</taxon>
        <taxon>Spermatophyta</taxon>
        <taxon>Magnoliopsida</taxon>
        <taxon>Liliopsida</taxon>
        <taxon>Poales</taxon>
        <taxon>Poaceae</taxon>
        <taxon>BOP clade</taxon>
        <taxon>Pooideae</taxon>
        <taxon>Poodae</taxon>
        <taxon>Poeae</taxon>
        <taxon>Poeae Chloroplast Group 1 (Aveneae type)</taxon>
        <taxon>Aveninae</taxon>
        <taxon>Avena</taxon>
    </lineage>
</organism>
<protein>
    <submittedName>
        <fullName evidence="1">Uncharacterized protein</fullName>
    </submittedName>
</protein>
<evidence type="ECO:0000313" key="2">
    <source>
        <dbReference type="Proteomes" id="UP001732700"/>
    </source>
</evidence>
<reference evidence="1" key="2">
    <citation type="submission" date="2025-09" db="UniProtKB">
        <authorList>
            <consortium name="EnsemblPlants"/>
        </authorList>
    </citation>
    <scope>IDENTIFICATION</scope>
</reference>